<dbReference type="GO" id="GO:0005975">
    <property type="term" value="P:carbohydrate metabolic process"/>
    <property type="evidence" value="ECO:0007669"/>
    <property type="project" value="InterPro"/>
</dbReference>
<gene>
    <name evidence="9" type="ORF">F7D57_06515</name>
</gene>
<dbReference type="InterPro" id="IPR023296">
    <property type="entry name" value="Glyco_hydro_beta-prop_sf"/>
</dbReference>
<evidence type="ECO:0000256" key="1">
    <source>
        <dbReference type="ARBA" id="ARBA00009865"/>
    </source>
</evidence>
<dbReference type="Gene3D" id="2.115.10.20">
    <property type="entry name" value="Glycosyl hydrolase domain, family 43"/>
    <property type="match status" value="1"/>
</dbReference>
<feature type="site" description="Important for catalytic activity, responsible for pKa modulation of the active site Glu and correct orientation of both the proton donor and substrate" evidence="5">
    <location>
        <position position="168"/>
    </location>
</feature>
<evidence type="ECO:0000256" key="3">
    <source>
        <dbReference type="ARBA" id="ARBA00023295"/>
    </source>
</evidence>
<name>A0AA91A360_9BACT</name>
<dbReference type="InterPro" id="IPR006710">
    <property type="entry name" value="Glyco_hydro_43"/>
</dbReference>
<evidence type="ECO:0000313" key="9">
    <source>
        <dbReference type="EMBL" id="MQO09382.1"/>
    </source>
</evidence>
<dbReference type="InterPro" id="IPR013320">
    <property type="entry name" value="ConA-like_dom_sf"/>
</dbReference>
<proteinExistence type="inferred from homology"/>
<feature type="active site" description="Proton acceptor" evidence="4">
    <location>
        <position position="60"/>
    </location>
</feature>
<dbReference type="Pfam" id="PF17851">
    <property type="entry name" value="GH43_C2"/>
    <property type="match status" value="1"/>
</dbReference>
<dbReference type="CDD" id="cd09001">
    <property type="entry name" value="GH43_FsAxh1-like"/>
    <property type="match status" value="1"/>
</dbReference>
<dbReference type="PANTHER" id="PTHR42812:SF12">
    <property type="entry name" value="BETA-XYLOSIDASE-RELATED"/>
    <property type="match status" value="1"/>
</dbReference>
<keyword evidence="7" id="KW-0732">Signal</keyword>
<evidence type="ECO:0000259" key="8">
    <source>
        <dbReference type="Pfam" id="PF17851"/>
    </source>
</evidence>
<feature type="chain" id="PRO_5041680872" evidence="7">
    <location>
        <begin position="34"/>
        <end position="571"/>
    </location>
</feature>
<evidence type="ECO:0000256" key="5">
    <source>
        <dbReference type="PIRSR" id="PIRSR606710-2"/>
    </source>
</evidence>
<keyword evidence="2 6" id="KW-0378">Hydrolase</keyword>
<comment type="caution">
    <text evidence="9">The sequence shown here is derived from an EMBL/GenBank/DDBJ whole genome shotgun (WGS) entry which is preliminary data.</text>
</comment>
<dbReference type="EMBL" id="VZBP01000074">
    <property type="protein sequence ID" value="MQO09382.1"/>
    <property type="molecule type" value="Genomic_DNA"/>
</dbReference>
<evidence type="ECO:0000256" key="4">
    <source>
        <dbReference type="PIRSR" id="PIRSR606710-1"/>
    </source>
</evidence>
<feature type="signal peptide" evidence="7">
    <location>
        <begin position="1"/>
        <end position="33"/>
    </location>
</feature>
<reference evidence="10" key="1">
    <citation type="submission" date="2019-09" db="EMBL/GenBank/DDBJ databases">
        <title>Distinct polysaccharide growth profiles of human intestinal Prevotella copri isolates.</title>
        <authorList>
            <person name="Fehlner-Peach H."/>
            <person name="Magnabosco C."/>
            <person name="Raghavan V."/>
            <person name="Scher J.U."/>
            <person name="Tett A."/>
            <person name="Cox L.M."/>
            <person name="Gottsegen C."/>
            <person name="Watters A."/>
            <person name="Wiltshire- Gordon J.D."/>
            <person name="Segata N."/>
            <person name="Bonneau R."/>
            <person name="Littman D.R."/>
        </authorList>
    </citation>
    <scope>NUCLEOTIDE SEQUENCE [LARGE SCALE GENOMIC DNA]</scope>
    <source>
        <strain evidence="10">iA624</strain>
    </source>
</reference>
<dbReference type="InterPro" id="IPR041542">
    <property type="entry name" value="GH43_C2"/>
</dbReference>
<evidence type="ECO:0000256" key="2">
    <source>
        <dbReference type="ARBA" id="ARBA00022801"/>
    </source>
</evidence>
<keyword evidence="3 6" id="KW-0326">Glycosidase</keyword>
<comment type="similarity">
    <text evidence="1 6">Belongs to the glycosyl hydrolase 43 family.</text>
</comment>
<dbReference type="InterPro" id="IPR051795">
    <property type="entry name" value="Glycosyl_Hydrlase_43"/>
</dbReference>
<accession>A0AA91A360</accession>
<dbReference type="GO" id="GO:0004553">
    <property type="term" value="F:hydrolase activity, hydrolyzing O-glycosyl compounds"/>
    <property type="evidence" value="ECO:0007669"/>
    <property type="project" value="InterPro"/>
</dbReference>
<dbReference type="Gene3D" id="2.60.120.200">
    <property type="match status" value="1"/>
</dbReference>
<dbReference type="PANTHER" id="PTHR42812">
    <property type="entry name" value="BETA-XYLOSIDASE"/>
    <property type="match status" value="1"/>
</dbReference>
<sequence length="571" mass="64530">MLYIIAKIKDMNIKIANLLISSILLTTPLSLHAQYHSQVWNPDYGNGTYTNPVLYADYSDPDVVAIGDDYYLTASSFNCIPGLPILHSKDLVNWEIIGHALQEQKPKELFDQPQHGKGVWAPSIRYHNGEFFIYWGDPDHGIFMVKTKDPRGEWEKPVCVLAGKGMIDTCPLWDEDGRCYLVNGWAGSRAGFNSVLTVRELSADGTKVIGKPRIVFDGGQENHTTEGPKFYKRDGYYWIMCPAGGVQNGWQLAMRSKDIYGPYEPKVVMAQGKTNINGPHQGAWVHTAQGEDWFLHFNDQYAYGRVIFLQPVNWKSGWPVMGNDKDNDGCGEPYLTYRMPKATSHTKVNPQESDEFNSTELGLQWQWHANYNQLWGMPTNHGCLRLYTADLSHFAANGNNSEAEPFKSLWEAGNLLLQKTPAKNFKATTKIRFASKEDDQYGGIIMMGMNYQALVVRRMGDKFLLQQLYCKGADTGGTEAEKTLATLQPTAKDTIPYSPAIYLDIYLQMKVKDGKCQFAYSMDGKHFKEAGDLFTMCQGKWIGAKMGFVSERKNTKGNHGWIDADWFRVTK</sequence>
<feature type="active site" description="Proton donor" evidence="4">
    <location>
        <position position="226"/>
    </location>
</feature>
<dbReference type="Pfam" id="PF04616">
    <property type="entry name" value="Glyco_hydro_43"/>
    <property type="match status" value="1"/>
</dbReference>
<evidence type="ECO:0000256" key="7">
    <source>
        <dbReference type="SAM" id="SignalP"/>
    </source>
</evidence>
<evidence type="ECO:0000256" key="6">
    <source>
        <dbReference type="RuleBase" id="RU361187"/>
    </source>
</evidence>
<dbReference type="SUPFAM" id="SSF49899">
    <property type="entry name" value="Concanavalin A-like lectins/glucanases"/>
    <property type="match status" value="1"/>
</dbReference>
<dbReference type="AlphaFoldDB" id="A0AA91A360"/>
<organism evidence="9 10">
    <name type="scientific">Segatella copri</name>
    <dbReference type="NCBI Taxonomy" id="165179"/>
    <lineage>
        <taxon>Bacteria</taxon>
        <taxon>Pseudomonadati</taxon>
        <taxon>Bacteroidota</taxon>
        <taxon>Bacteroidia</taxon>
        <taxon>Bacteroidales</taxon>
        <taxon>Prevotellaceae</taxon>
        <taxon>Segatella</taxon>
    </lineage>
</organism>
<dbReference type="SUPFAM" id="SSF75005">
    <property type="entry name" value="Arabinanase/levansucrase/invertase"/>
    <property type="match status" value="1"/>
</dbReference>
<feature type="domain" description="Beta-xylosidase C-terminal Concanavalin A-like" evidence="8">
    <location>
        <begin position="353"/>
        <end position="569"/>
    </location>
</feature>
<protein>
    <submittedName>
        <fullName evidence="9">Glycosyl hydrolase 43 family protein</fullName>
    </submittedName>
</protein>
<dbReference type="Proteomes" id="UP000405805">
    <property type="component" value="Unassembled WGS sequence"/>
</dbReference>
<evidence type="ECO:0000313" key="10">
    <source>
        <dbReference type="Proteomes" id="UP000405805"/>
    </source>
</evidence>